<sequence>MGCNDEDIFNHYAHKCQPSSVHQFALLMVAGVNLALLVPSASENAFSLITVRSG</sequence>
<reference evidence="2" key="1">
    <citation type="journal article" date="2011" name="Nature">
        <title>Genome sequence and analysis of the tuber crop potato.</title>
        <authorList>
            <consortium name="The Potato Genome Sequencing Consortium"/>
        </authorList>
    </citation>
    <scope>NUCLEOTIDE SEQUENCE [LARGE SCALE GENOMIC DNA]</scope>
    <source>
        <strain evidence="2">cv. DM1-3 516 R44</strain>
    </source>
</reference>
<evidence type="ECO:0000313" key="2">
    <source>
        <dbReference type="Proteomes" id="UP000011115"/>
    </source>
</evidence>
<name>M1CJF8_SOLTU</name>
<dbReference type="AlphaFoldDB" id="M1CJF8"/>
<evidence type="ECO:0000313" key="1">
    <source>
        <dbReference type="EnsemblPlants" id="PGSC0003DMT400068744"/>
    </source>
</evidence>
<keyword evidence="2" id="KW-1185">Reference proteome</keyword>
<dbReference type="HOGENOM" id="CLU_3054106_0_0_1"/>
<reference evidence="1" key="2">
    <citation type="submission" date="2015-06" db="UniProtKB">
        <authorList>
            <consortium name="EnsemblPlants"/>
        </authorList>
    </citation>
    <scope>IDENTIFICATION</scope>
    <source>
        <strain evidence="1">DM1-3 516 R44</strain>
    </source>
</reference>
<dbReference type="Gramene" id="PGSC0003DMT400068744">
    <property type="protein sequence ID" value="PGSC0003DMT400068744"/>
    <property type="gene ID" value="PGSC0003DMG401026733"/>
</dbReference>
<dbReference type="InParanoid" id="M1CJF8"/>
<dbReference type="Proteomes" id="UP000011115">
    <property type="component" value="Unassembled WGS sequence"/>
</dbReference>
<proteinExistence type="predicted"/>
<accession>M1CJF8</accession>
<dbReference type="PaxDb" id="4113-PGSC0003DMT400068744"/>
<protein>
    <submittedName>
        <fullName evidence="1">Uncharacterized protein</fullName>
    </submittedName>
</protein>
<organism evidence="1 2">
    <name type="scientific">Solanum tuberosum</name>
    <name type="common">Potato</name>
    <dbReference type="NCBI Taxonomy" id="4113"/>
    <lineage>
        <taxon>Eukaryota</taxon>
        <taxon>Viridiplantae</taxon>
        <taxon>Streptophyta</taxon>
        <taxon>Embryophyta</taxon>
        <taxon>Tracheophyta</taxon>
        <taxon>Spermatophyta</taxon>
        <taxon>Magnoliopsida</taxon>
        <taxon>eudicotyledons</taxon>
        <taxon>Gunneridae</taxon>
        <taxon>Pentapetalae</taxon>
        <taxon>asterids</taxon>
        <taxon>lamiids</taxon>
        <taxon>Solanales</taxon>
        <taxon>Solanaceae</taxon>
        <taxon>Solanoideae</taxon>
        <taxon>Solaneae</taxon>
        <taxon>Solanum</taxon>
    </lineage>
</organism>
<dbReference type="EnsemblPlants" id="PGSC0003DMT400068744">
    <property type="protein sequence ID" value="PGSC0003DMT400068744"/>
    <property type="gene ID" value="PGSC0003DMG401026733"/>
</dbReference>